<proteinExistence type="predicted"/>
<dbReference type="Gene3D" id="1.10.10.60">
    <property type="entry name" value="Homeodomain-like"/>
    <property type="match status" value="1"/>
</dbReference>
<dbReference type="RefSeq" id="WP_054402417.1">
    <property type="nucleotide sequence ID" value="NZ_LIUT01000001.1"/>
</dbReference>
<keyword evidence="2" id="KW-0804">Transcription</keyword>
<dbReference type="PROSITE" id="PS01124">
    <property type="entry name" value="HTH_ARAC_FAMILY_2"/>
    <property type="match status" value="1"/>
</dbReference>
<evidence type="ECO:0000256" key="2">
    <source>
        <dbReference type="ARBA" id="ARBA00023163"/>
    </source>
</evidence>
<dbReference type="OrthoDB" id="34150at2"/>
<dbReference type="PATRIC" id="fig|1705565.3.peg.3900"/>
<protein>
    <submittedName>
        <fullName evidence="4">AraC family transcriptional regulator</fullName>
    </submittedName>
</protein>
<dbReference type="SMART" id="SM00342">
    <property type="entry name" value="HTH_ARAC"/>
    <property type="match status" value="1"/>
</dbReference>
<sequence length="305" mass="34916">MIEQVYRQRVELTKIIEIHTGLDGTQMTAIPSLFFSRYSNHTGPNYGVHKPSLCIVVQGMKEVLLSQERFRYGPADYLVASVNLPITGQVTEASSEVPYLALKLEFTPSEILEVLREFEMGIEKKENTKRGMYVSRIEPSLLDSVTRLARLLETPKDIKVLAPLIRKEIIYRVLQGEHGGMLKQIAIEGSSTNQISDVIRHIMNNYEKSFKIEELTEIANMSVSSLHRHFKEVTAMSPIQFQKQLRLQEARSLLLSESEDAADIAFRVGYESPSQFSREYSRMFGLPPKEDVKRLREHQDKTINL</sequence>
<dbReference type="Pfam" id="PF06719">
    <property type="entry name" value="AraC_N"/>
    <property type="match status" value="1"/>
</dbReference>
<evidence type="ECO:0000313" key="4">
    <source>
        <dbReference type="EMBL" id="KOR89373.1"/>
    </source>
</evidence>
<dbReference type="GO" id="GO:0003700">
    <property type="term" value="F:DNA-binding transcription factor activity"/>
    <property type="evidence" value="ECO:0007669"/>
    <property type="project" value="InterPro"/>
</dbReference>
<dbReference type="SUPFAM" id="SSF46689">
    <property type="entry name" value="Homeodomain-like"/>
    <property type="match status" value="2"/>
</dbReference>
<dbReference type="InterPro" id="IPR009594">
    <property type="entry name" value="Tscrpt_reg_HTH_AraC_N"/>
</dbReference>
<dbReference type="EMBL" id="LIUT01000001">
    <property type="protein sequence ID" value="KOR89373.1"/>
    <property type="molecule type" value="Genomic_DNA"/>
</dbReference>
<keyword evidence="5" id="KW-1185">Reference proteome</keyword>
<dbReference type="InterPro" id="IPR009057">
    <property type="entry name" value="Homeodomain-like_sf"/>
</dbReference>
<comment type="caution">
    <text evidence="4">The sequence shown here is derived from an EMBL/GenBank/DDBJ whole genome shotgun (WGS) entry which is preliminary data.</text>
</comment>
<evidence type="ECO:0000256" key="1">
    <source>
        <dbReference type="ARBA" id="ARBA00023015"/>
    </source>
</evidence>
<dbReference type="GO" id="GO:0043565">
    <property type="term" value="F:sequence-specific DNA binding"/>
    <property type="evidence" value="ECO:0007669"/>
    <property type="project" value="InterPro"/>
</dbReference>
<accession>A0A0M1P4H3</accession>
<feature type="domain" description="HTH araC/xylS-type" evidence="3">
    <location>
        <begin position="196"/>
        <end position="294"/>
    </location>
</feature>
<gene>
    <name evidence="4" type="ORF">AM231_09615</name>
</gene>
<dbReference type="AlphaFoldDB" id="A0A0M1P4H3"/>
<reference evidence="5" key="1">
    <citation type="submission" date="2015-08" db="EMBL/GenBank/DDBJ databases">
        <title>Genome sequencing project for genomic taxonomy and phylogenomics of Bacillus-like bacteria.</title>
        <authorList>
            <person name="Liu B."/>
            <person name="Wang J."/>
            <person name="Zhu Y."/>
            <person name="Liu G."/>
            <person name="Chen Q."/>
            <person name="Chen Z."/>
            <person name="Lan J."/>
            <person name="Che J."/>
            <person name="Ge C."/>
            <person name="Shi H."/>
            <person name="Pan Z."/>
            <person name="Liu X."/>
        </authorList>
    </citation>
    <scope>NUCLEOTIDE SEQUENCE [LARGE SCALE GENOMIC DNA]</scope>
    <source>
        <strain evidence="5">FJAT-22460</strain>
    </source>
</reference>
<dbReference type="InterPro" id="IPR018060">
    <property type="entry name" value="HTH_AraC"/>
</dbReference>
<dbReference type="Proteomes" id="UP000036932">
    <property type="component" value="Unassembled WGS sequence"/>
</dbReference>
<name>A0A0M1P4H3_9BACL</name>
<evidence type="ECO:0000259" key="3">
    <source>
        <dbReference type="PROSITE" id="PS01124"/>
    </source>
</evidence>
<evidence type="ECO:0000313" key="5">
    <source>
        <dbReference type="Proteomes" id="UP000036932"/>
    </source>
</evidence>
<dbReference type="PANTHER" id="PTHR43436">
    <property type="entry name" value="ARAC-FAMILY TRANSCRIPTIONAL REGULATOR"/>
    <property type="match status" value="1"/>
</dbReference>
<dbReference type="PANTHER" id="PTHR43436:SF1">
    <property type="entry name" value="TRANSCRIPTIONAL REGULATORY PROTEIN"/>
    <property type="match status" value="1"/>
</dbReference>
<organism evidence="4 5">
    <name type="scientific">Paenibacillus solani</name>
    <dbReference type="NCBI Taxonomy" id="1705565"/>
    <lineage>
        <taxon>Bacteria</taxon>
        <taxon>Bacillati</taxon>
        <taxon>Bacillota</taxon>
        <taxon>Bacilli</taxon>
        <taxon>Bacillales</taxon>
        <taxon>Paenibacillaceae</taxon>
        <taxon>Paenibacillus</taxon>
    </lineage>
</organism>
<dbReference type="Pfam" id="PF12833">
    <property type="entry name" value="HTH_18"/>
    <property type="match status" value="1"/>
</dbReference>
<keyword evidence="1" id="KW-0805">Transcription regulation</keyword>